<dbReference type="GO" id="GO:0006402">
    <property type="term" value="P:mRNA catabolic process"/>
    <property type="evidence" value="ECO:0007669"/>
    <property type="project" value="TreeGrafter"/>
</dbReference>
<keyword evidence="2" id="KW-1277">Toxin-antitoxin system</keyword>
<dbReference type="Gene3D" id="2.30.30.110">
    <property type="match status" value="1"/>
</dbReference>
<dbReference type="AlphaFoldDB" id="A0A2T1GF42"/>
<dbReference type="InterPro" id="IPR003477">
    <property type="entry name" value="PemK-like"/>
</dbReference>
<comment type="similarity">
    <text evidence="1">Belongs to the PemK/MazF family.</text>
</comment>
<evidence type="ECO:0000256" key="1">
    <source>
        <dbReference type="ARBA" id="ARBA00007521"/>
    </source>
</evidence>
<dbReference type="OrthoDB" id="490628at2"/>
<dbReference type="SUPFAM" id="SSF50118">
    <property type="entry name" value="Cell growth inhibitor/plasmid maintenance toxic component"/>
    <property type="match status" value="1"/>
</dbReference>
<dbReference type="PANTHER" id="PTHR33988:SF1">
    <property type="entry name" value="ENDORIBONUCLEASE MAZF7-RELATED"/>
    <property type="match status" value="1"/>
</dbReference>
<reference evidence="3 4" key="1">
    <citation type="submission" date="2018-03" db="EMBL/GenBank/DDBJ databases">
        <title>The ancient ancestry and fast evolution of plastids.</title>
        <authorList>
            <person name="Moore K.R."/>
            <person name="Magnabosco C."/>
            <person name="Momper L."/>
            <person name="Gold D.A."/>
            <person name="Bosak T."/>
            <person name="Fournier G.P."/>
        </authorList>
    </citation>
    <scope>NUCLEOTIDE SEQUENCE [LARGE SCALE GENOMIC DNA]</scope>
    <source>
        <strain evidence="3 4">CCALA 037</strain>
    </source>
</reference>
<evidence type="ECO:0000313" key="4">
    <source>
        <dbReference type="Proteomes" id="UP000238937"/>
    </source>
</evidence>
<dbReference type="Proteomes" id="UP000238937">
    <property type="component" value="Unassembled WGS sequence"/>
</dbReference>
<evidence type="ECO:0000313" key="3">
    <source>
        <dbReference type="EMBL" id="PSB56102.1"/>
    </source>
</evidence>
<dbReference type="InterPro" id="IPR011067">
    <property type="entry name" value="Plasmid_toxin/cell-grow_inhib"/>
</dbReference>
<proteinExistence type="inferred from homology"/>
<dbReference type="GO" id="GO:0004521">
    <property type="term" value="F:RNA endonuclease activity"/>
    <property type="evidence" value="ECO:0007669"/>
    <property type="project" value="TreeGrafter"/>
</dbReference>
<organism evidence="3 4">
    <name type="scientific">Chamaesiphon polymorphus CCALA 037</name>
    <dbReference type="NCBI Taxonomy" id="2107692"/>
    <lineage>
        <taxon>Bacteria</taxon>
        <taxon>Bacillati</taxon>
        <taxon>Cyanobacteriota</taxon>
        <taxon>Cyanophyceae</taxon>
        <taxon>Gomontiellales</taxon>
        <taxon>Chamaesiphonaceae</taxon>
        <taxon>Chamaesiphon</taxon>
    </lineage>
</organism>
<dbReference type="GO" id="GO:0003677">
    <property type="term" value="F:DNA binding"/>
    <property type="evidence" value="ECO:0007669"/>
    <property type="project" value="InterPro"/>
</dbReference>
<sequence length="115" mass="13070">MNPQPGEVWLADLGLAAKTRPVIIVSRYDPDPPRVLVIYVPLTTQYRESLYEVVLPKLRFLDRDSIANVQGIGSIPTVRLERMLGKVPDRTMLKIKQAIVFALDLNLEIQEETEN</sequence>
<accession>A0A2T1GF42</accession>
<dbReference type="GO" id="GO:0016075">
    <property type="term" value="P:rRNA catabolic process"/>
    <property type="evidence" value="ECO:0007669"/>
    <property type="project" value="TreeGrafter"/>
</dbReference>
<keyword evidence="4" id="KW-1185">Reference proteome</keyword>
<dbReference type="PANTHER" id="PTHR33988">
    <property type="entry name" value="ENDORIBONUCLEASE MAZF-RELATED"/>
    <property type="match status" value="1"/>
</dbReference>
<protein>
    <submittedName>
        <fullName evidence="3">Transcriptional regulator</fullName>
    </submittedName>
</protein>
<comment type="caution">
    <text evidence="3">The sequence shown here is derived from an EMBL/GenBank/DDBJ whole genome shotgun (WGS) entry which is preliminary data.</text>
</comment>
<name>A0A2T1GF42_9CYAN</name>
<gene>
    <name evidence="3" type="ORF">C7B77_12940</name>
</gene>
<evidence type="ECO:0000256" key="2">
    <source>
        <dbReference type="ARBA" id="ARBA00022649"/>
    </source>
</evidence>
<dbReference type="RefSeq" id="WP_106305173.1">
    <property type="nucleotide sequence ID" value="NZ_PVWO01000145.1"/>
</dbReference>
<dbReference type="EMBL" id="PVWO01000145">
    <property type="protein sequence ID" value="PSB56102.1"/>
    <property type="molecule type" value="Genomic_DNA"/>
</dbReference>
<dbReference type="Pfam" id="PF02452">
    <property type="entry name" value="PemK_toxin"/>
    <property type="match status" value="1"/>
</dbReference>